<keyword evidence="3" id="KW-1015">Disulfide bond</keyword>
<dbReference type="AlphaFoldDB" id="A0A4U1FY47"/>
<evidence type="ECO:0000256" key="2">
    <source>
        <dbReference type="ARBA" id="ARBA00022748"/>
    </source>
</evidence>
<evidence type="ECO:0000313" key="8">
    <source>
        <dbReference type="Proteomes" id="UP000309594"/>
    </source>
</evidence>
<dbReference type="GO" id="GO:0016491">
    <property type="term" value="F:oxidoreductase activity"/>
    <property type="evidence" value="ECO:0007669"/>
    <property type="project" value="InterPro"/>
</dbReference>
<dbReference type="RefSeq" id="WP_136882332.1">
    <property type="nucleotide sequence ID" value="NZ_SWDX01000021.1"/>
</dbReference>
<dbReference type="GO" id="GO:0017004">
    <property type="term" value="P:cytochrome complex assembly"/>
    <property type="evidence" value="ECO:0007669"/>
    <property type="project" value="UniProtKB-KW"/>
</dbReference>
<dbReference type="InterPro" id="IPR036249">
    <property type="entry name" value="Thioredoxin-like_sf"/>
</dbReference>
<feature type="domain" description="Thioredoxin" evidence="6">
    <location>
        <begin position="235"/>
        <end position="377"/>
    </location>
</feature>
<dbReference type="EMBL" id="SWDX01000021">
    <property type="protein sequence ID" value="TKC54980.1"/>
    <property type="molecule type" value="Genomic_DNA"/>
</dbReference>
<organism evidence="7 8">
    <name type="scientific">Pedobacter hiemivivus</name>
    <dbReference type="NCBI Taxonomy" id="2530454"/>
    <lineage>
        <taxon>Bacteria</taxon>
        <taxon>Pseudomonadati</taxon>
        <taxon>Bacteroidota</taxon>
        <taxon>Sphingobacteriia</taxon>
        <taxon>Sphingobacteriales</taxon>
        <taxon>Sphingobacteriaceae</taxon>
        <taxon>Pedobacter</taxon>
    </lineage>
</organism>
<evidence type="ECO:0000313" key="7">
    <source>
        <dbReference type="EMBL" id="TKC54980.1"/>
    </source>
</evidence>
<keyword evidence="2" id="KW-0201">Cytochrome c-type biogenesis</keyword>
<feature type="chain" id="PRO_5020283688" evidence="5">
    <location>
        <begin position="22"/>
        <end position="377"/>
    </location>
</feature>
<comment type="caution">
    <text evidence="7">The sequence shown here is derived from an EMBL/GenBank/DDBJ whole genome shotgun (WGS) entry which is preliminary data.</text>
</comment>
<dbReference type="Pfam" id="PF00578">
    <property type="entry name" value="AhpC-TSA"/>
    <property type="match status" value="1"/>
</dbReference>
<dbReference type="PANTHER" id="PTHR42852:SF6">
    <property type="entry name" value="THIOL:DISULFIDE INTERCHANGE PROTEIN DSBE"/>
    <property type="match status" value="1"/>
</dbReference>
<proteinExistence type="predicted"/>
<dbReference type="Gene3D" id="3.40.30.10">
    <property type="entry name" value="Glutaredoxin"/>
    <property type="match status" value="1"/>
</dbReference>
<dbReference type="InterPro" id="IPR000866">
    <property type="entry name" value="AhpC/TSA"/>
</dbReference>
<keyword evidence="5" id="KW-0732">Signal</keyword>
<dbReference type="InterPro" id="IPR013766">
    <property type="entry name" value="Thioredoxin_domain"/>
</dbReference>
<dbReference type="Proteomes" id="UP000309594">
    <property type="component" value="Unassembled WGS sequence"/>
</dbReference>
<sequence length="377" mass="42072">MKKNIITTILLMALGHTMVNAQKTVTIIGTVKGDLKGHAEVYVYGKDVKTDTAIIKDGSFKFVLPFTKPVAPAFYDEYDAKIKLGVSPLPILIDQPGTVYLKDVDIEKGLSSGKVSGIKSAEDFQSYNDELQQISDDIQKELKKKYGDNVNAKSPKYEDYVKDFMAMNTARENEVAKRFVKANPDAYTATYILARLEDSMNIGDLEELYNVLSKNMKASEIGKSIKEYIEGAKKSKVGQTVKDFTLNDAKDQPFSLSKLKGKYVIIDFWASWCGPCKASFPHMKELYNKYKGDQFEIYSISIDQSKSDWLKALKTLELPWLQTLDTKNISISSFAVSGVPTTFLIDPKGKILLREVGLDPSGKSPVEQKLAEIFGAK</sequence>
<evidence type="ECO:0000256" key="4">
    <source>
        <dbReference type="ARBA" id="ARBA00023284"/>
    </source>
</evidence>
<dbReference type="CDD" id="cd02966">
    <property type="entry name" value="TlpA_like_family"/>
    <property type="match status" value="1"/>
</dbReference>
<dbReference type="InterPro" id="IPR050553">
    <property type="entry name" value="Thioredoxin_ResA/DsbE_sf"/>
</dbReference>
<dbReference type="PANTHER" id="PTHR42852">
    <property type="entry name" value="THIOL:DISULFIDE INTERCHANGE PROTEIN DSBE"/>
    <property type="match status" value="1"/>
</dbReference>
<protein>
    <submittedName>
        <fullName evidence="7">AhpC/TSA family protein</fullName>
    </submittedName>
</protein>
<dbReference type="GO" id="GO:0016209">
    <property type="term" value="F:antioxidant activity"/>
    <property type="evidence" value="ECO:0007669"/>
    <property type="project" value="InterPro"/>
</dbReference>
<accession>A0A4U1FY47</accession>
<dbReference type="InterPro" id="IPR017937">
    <property type="entry name" value="Thioredoxin_CS"/>
</dbReference>
<dbReference type="PROSITE" id="PS00194">
    <property type="entry name" value="THIOREDOXIN_1"/>
    <property type="match status" value="1"/>
</dbReference>
<evidence type="ECO:0000256" key="5">
    <source>
        <dbReference type="SAM" id="SignalP"/>
    </source>
</evidence>
<evidence type="ECO:0000256" key="1">
    <source>
        <dbReference type="ARBA" id="ARBA00004196"/>
    </source>
</evidence>
<keyword evidence="4" id="KW-0676">Redox-active center</keyword>
<gene>
    <name evidence="7" type="ORF">FBD94_25650</name>
</gene>
<feature type="signal peptide" evidence="5">
    <location>
        <begin position="1"/>
        <end position="21"/>
    </location>
</feature>
<name>A0A4U1FY47_9SPHI</name>
<dbReference type="SUPFAM" id="SSF52833">
    <property type="entry name" value="Thioredoxin-like"/>
    <property type="match status" value="1"/>
</dbReference>
<evidence type="ECO:0000259" key="6">
    <source>
        <dbReference type="PROSITE" id="PS51352"/>
    </source>
</evidence>
<dbReference type="PROSITE" id="PS51352">
    <property type="entry name" value="THIOREDOXIN_2"/>
    <property type="match status" value="1"/>
</dbReference>
<dbReference type="GO" id="GO:0030313">
    <property type="term" value="C:cell envelope"/>
    <property type="evidence" value="ECO:0007669"/>
    <property type="project" value="UniProtKB-SubCell"/>
</dbReference>
<evidence type="ECO:0000256" key="3">
    <source>
        <dbReference type="ARBA" id="ARBA00023157"/>
    </source>
</evidence>
<comment type="subcellular location">
    <subcellularLocation>
        <location evidence="1">Cell envelope</location>
    </subcellularLocation>
</comment>
<reference evidence="7 8" key="1">
    <citation type="submission" date="2019-04" db="EMBL/GenBank/DDBJ databases">
        <title>Pedobacter sp. RP-1-16 sp. nov., isolated from Arctic soil.</title>
        <authorList>
            <person name="Dahal R.H."/>
            <person name="Kim D.-U."/>
        </authorList>
    </citation>
    <scope>NUCLEOTIDE SEQUENCE [LARGE SCALE GENOMIC DNA]</scope>
    <source>
        <strain evidence="7 8">RP-1-16</strain>
    </source>
</reference>